<dbReference type="PROSITE" id="PS51257">
    <property type="entry name" value="PROKAR_LIPOPROTEIN"/>
    <property type="match status" value="1"/>
</dbReference>
<dbReference type="Proteomes" id="UP000543174">
    <property type="component" value="Unassembled WGS sequence"/>
</dbReference>
<gene>
    <name evidence="2" type="ORF">HNP21_005473</name>
</gene>
<accession>A0A7W3NG11</accession>
<proteinExistence type="predicted"/>
<evidence type="ECO:0000313" key="2">
    <source>
        <dbReference type="EMBL" id="MBA9042338.1"/>
    </source>
</evidence>
<dbReference type="AlphaFoldDB" id="A0A7W3NG11"/>
<organism evidence="2 3">
    <name type="scientific">Priestia aryabhattai</name>
    <name type="common">Bacillus aryabhattai</name>
    <dbReference type="NCBI Taxonomy" id="412384"/>
    <lineage>
        <taxon>Bacteria</taxon>
        <taxon>Bacillati</taxon>
        <taxon>Bacillota</taxon>
        <taxon>Bacilli</taxon>
        <taxon>Bacillales</taxon>
        <taxon>Bacillaceae</taxon>
        <taxon>Priestia</taxon>
    </lineage>
</organism>
<keyword evidence="3" id="KW-1185">Reference proteome</keyword>
<name>A0A7W3NG11_PRIAR</name>
<dbReference type="InterPro" id="IPR057154">
    <property type="entry name" value="DUF7832"/>
</dbReference>
<reference evidence="2" key="1">
    <citation type="submission" date="2020-08" db="EMBL/GenBank/DDBJ databases">
        <title>Functional genomics of gut bacteria from endangered species of beetles.</title>
        <authorList>
            <person name="Carlos-Shanley C."/>
        </authorList>
    </citation>
    <scope>NUCLEOTIDE SEQUENCE [LARGE SCALE GENOMIC DNA]</scope>
    <source>
        <strain evidence="2">S00060</strain>
    </source>
</reference>
<evidence type="ECO:0000313" key="3">
    <source>
        <dbReference type="Proteomes" id="UP000543174"/>
    </source>
</evidence>
<protein>
    <recommendedName>
        <fullName evidence="1">DUF7832 domain-containing protein</fullName>
    </recommendedName>
</protein>
<dbReference type="Pfam" id="PF25191">
    <property type="entry name" value="DUF7832"/>
    <property type="match status" value="1"/>
</dbReference>
<dbReference type="EMBL" id="JACJHT010000011">
    <property type="protein sequence ID" value="MBA9042338.1"/>
    <property type="molecule type" value="Genomic_DNA"/>
</dbReference>
<comment type="caution">
    <text evidence="2">The sequence shown here is derived from an EMBL/GenBank/DDBJ whole genome shotgun (WGS) entry which is preliminary data.</text>
</comment>
<feature type="domain" description="DUF7832" evidence="1">
    <location>
        <begin position="55"/>
        <end position="167"/>
    </location>
</feature>
<evidence type="ECO:0000259" key="1">
    <source>
        <dbReference type="Pfam" id="PF25191"/>
    </source>
</evidence>
<sequence length="368" mass="43807">MSEYRVKLKCIPFCVFIILFLQGCEDSLNKKSSREQEETTLIEDIEKEEESMTTVYDKAKWHYEGDFPSNLSEKQAFVHTGMYLGWIIEENLYSKEFEEEAAQEIIKFKQKNMTGTEIYMEWDGVFASDMLNAEGRAFTKDYFDFDKGTYLDDYEAIFPHIKSLYEVEDTWNNYEAINTKINERFDTWKHTNEENKGDKLFTVDSYIGSLKKTLEQNEDKLINNIEKVHTFHYYKGIDLLDFEIFIQPFDLSIMMFSMDNEANEVFYEGNDRAIFSGSYELLEEFEYYELADEHSDEFWDFHEQNEEEISAAEKELISNWFISCWNKAGDNGINLPVYLDFHDDIKSFDLKKNKWIHSEDKWSDENSN</sequence>